<reference evidence="2 4" key="3">
    <citation type="submission" date="2018-11" db="EMBL/GenBank/DDBJ databases">
        <authorList>
            <consortium name="Pathogen Informatics"/>
        </authorList>
    </citation>
    <scope>NUCLEOTIDE SEQUENCE [LARGE SCALE GENOMIC DNA]</scope>
</reference>
<accession>J9B888</accession>
<dbReference type="Proteomes" id="UP000004810">
    <property type="component" value="Unassembled WGS sequence"/>
</dbReference>
<dbReference type="Proteomes" id="UP000270924">
    <property type="component" value="Unassembled WGS sequence"/>
</dbReference>
<organism evidence="1 3">
    <name type="scientific">Wuchereria bancrofti</name>
    <dbReference type="NCBI Taxonomy" id="6293"/>
    <lineage>
        <taxon>Eukaryota</taxon>
        <taxon>Metazoa</taxon>
        <taxon>Ecdysozoa</taxon>
        <taxon>Nematoda</taxon>
        <taxon>Chromadorea</taxon>
        <taxon>Rhabditida</taxon>
        <taxon>Spirurina</taxon>
        <taxon>Spiruromorpha</taxon>
        <taxon>Filarioidea</taxon>
        <taxon>Onchocercidae</taxon>
        <taxon>Wuchereria</taxon>
    </lineage>
</organism>
<dbReference type="InParanoid" id="J9B888"/>
<reference evidence="1" key="1">
    <citation type="submission" date="2012-08" db="EMBL/GenBank/DDBJ databases">
        <title>The Genome Sequence of Wuchereria bancrofti.</title>
        <authorList>
            <consortium name="The Broad Institute Genome Sequencing Platform"/>
            <consortium name="Broad Institute Genome Sequencing Center for Infectious Disease"/>
            <person name="Nutman T.B."/>
            <person name="Fink D.L."/>
            <person name="Russ C."/>
            <person name="Young S."/>
            <person name="Zeng Q."/>
            <person name="Koehrsen M."/>
            <person name="Alvarado L."/>
            <person name="Berlin A."/>
            <person name="Borenstein D."/>
            <person name="Chapman S.B."/>
            <person name="Chen Z."/>
            <person name="Engels R."/>
            <person name="Freedman E."/>
            <person name="Gellesch M."/>
            <person name="Goldberg J."/>
            <person name="Griggs A."/>
            <person name="Gujja S."/>
            <person name="Heilman E.R."/>
            <person name="Heiman D."/>
            <person name="Hepburn T."/>
            <person name="Howarth C."/>
            <person name="Jen D."/>
            <person name="Larson L."/>
            <person name="Lewis B."/>
            <person name="Mehta T."/>
            <person name="Park D."/>
            <person name="Pearson M."/>
            <person name="Richards J."/>
            <person name="Roberts A."/>
            <person name="Saif S."/>
            <person name="Shea T."/>
            <person name="Shenoy N."/>
            <person name="Sisk P."/>
            <person name="Stolte C."/>
            <person name="Sykes S."/>
            <person name="Walk T."/>
            <person name="White J."/>
            <person name="Yandava C."/>
            <person name="Haas B."/>
            <person name="Henn M.R."/>
            <person name="Nusbaum C."/>
            <person name="Birren B."/>
        </authorList>
    </citation>
    <scope>NUCLEOTIDE SEQUENCE</scope>
</reference>
<dbReference type="EMBL" id="ADBV01002311">
    <property type="protein sequence ID" value="EJW83280.1"/>
    <property type="molecule type" value="Genomic_DNA"/>
</dbReference>
<keyword evidence="4" id="KW-1185">Reference proteome</keyword>
<proteinExistence type="predicted"/>
<evidence type="ECO:0000313" key="3">
    <source>
        <dbReference type="Proteomes" id="UP000004810"/>
    </source>
</evidence>
<name>J9B888_WUCBA</name>
<reference evidence="3" key="2">
    <citation type="submission" date="2012-08" db="EMBL/GenBank/DDBJ databases">
        <title>The Genome Sequence of Wuchereria bancrofti.</title>
        <authorList>
            <person name="Nutman T.B."/>
            <person name="Fink D.L."/>
            <person name="Russ C."/>
            <person name="Young S."/>
            <person name="Zeng Q."/>
            <person name="Koehrsen M."/>
            <person name="Alvarado L."/>
            <person name="Berlin A."/>
            <person name="Chapman S.B."/>
            <person name="Chen Z."/>
            <person name="Freedman E."/>
            <person name="Gellesch M."/>
            <person name="Goldberg J."/>
            <person name="Griggs A."/>
            <person name="Gujja S."/>
            <person name="Heilman E.R."/>
            <person name="Heiman D."/>
            <person name="Hepburn T."/>
            <person name="Howarth C."/>
            <person name="Jen D."/>
            <person name="Larson L."/>
            <person name="Lewis B."/>
            <person name="Mehta T."/>
            <person name="Park D."/>
            <person name="Pearson M."/>
            <person name="Roberts A."/>
            <person name="Saif S."/>
            <person name="Shea T."/>
            <person name="Shenoy N."/>
            <person name="Sisk P."/>
            <person name="Stolte C."/>
            <person name="Sykes S."/>
            <person name="Walk T."/>
            <person name="White J."/>
            <person name="Yandava C."/>
            <person name="Haas B."/>
            <person name="Henn M.R."/>
            <person name="Nusbaum C."/>
            <person name="Birren B."/>
        </authorList>
    </citation>
    <scope>NUCLEOTIDE SEQUENCE [LARGE SCALE GENOMIC DNA]</scope>
    <source>
        <strain evidence="3">NA</strain>
    </source>
</reference>
<dbReference type="AlphaFoldDB" id="J9B888"/>
<sequence length="93" mass="10303">MPLKYLFSVTPIIGRQKRSLEASSALQSIWNISQSSNQPARITTASPHCVHIDCTVLTTRRMRLLTTGAHSTARFPSSLPPSSFLTVKQFLSM</sequence>
<evidence type="ECO:0000313" key="4">
    <source>
        <dbReference type="Proteomes" id="UP000270924"/>
    </source>
</evidence>
<evidence type="ECO:0000313" key="2">
    <source>
        <dbReference type="EMBL" id="VDM08274.1"/>
    </source>
</evidence>
<gene>
    <name evidence="2" type="ORF">WBA_LOCUS1660</name>
    <name evidence="1" type="ORF">WUBG_05813</name>
</gene>
<protein>
    <submittedName>
        <fullName evidence="1">Uncharacterized protein</fullName>
    </submittedName>
</protein>
<dbReference type="EMBL" id="UYWW01000366">
    <property type="protein sequence ID" value="VDM08274.1"/>
    <property type="molecule type" value="Genomic_DNA"/>
</dbReference>
<evidence type="ECO:0000313" key="1">
    <source>
        <dbReference type="EMBL" id="EJW83280.1"/>
    </source>
</evidence>